<feature type="compositionally biased region" description="Polar residues" evidence="1">
    <location>
        <begin position="42"/>
        <end position="64"/>
    </location>
</feature>
<sequence length="64" mass="7434">KYEMYKLDRLLAITCIFGTKLDEEENGEDAINTSLKRKREAMTSTPTTSNYFQDKTNSIPKKKK</sequence>
<dbReference type="EMBL" id="CAJOBB010000309">
    <property type="protein sequence ID" value="CAF3646188.1"/>
    <property type="molecule type" value="Genomic_DNA"/>
</dbReference>
<protein>
    <submittedName>
        <fullName evidence="2">Uncharacterized protein</fullName>
    </submittedName>
</protein>
<comment type="caution">
    <text evidence="2">The sequence shown here is derived from an EMBL/GenBank/DDBJ whole genome shotgun (WGS) entry which is preliminary data.</text>
</comment>
<organism evidence="2 3">
    <name type="scientific">Adineta steineri</name>
    <dbReference type="NCBI Taxonomy" id="433720"/>
    <lineage>
        <taxon>Eukaryota</taxon>
        <taxon>Metazoa</taxon>
        <taxon>Spiralia</taxon>
        <taxon>Gnathifera</taxon>
        <taxon>Rotifera</taxon>
        <taxon>Eurotatoria</taxon>
        <taxon>Bdelloidea</taxon>
        <taxon>Adinetida</taxon>
        <taxon>Adinetidae</taxon>
        <taxon>Adineta</taxon>
    </lineage>
</organism>
<gene>
    <name evidence="2" type="ORF">KXQ929_LOCUS7486</name>
</gene>
<feature type="region of interest" description="Disordered" evidence="1">
    <location>
        <begin position="27"/>
        <end position="64"/>
    </location>
</feature>
<proteinExistence type="predicted"/>
<accession>A0A818QSZ9</accession>
<evidence type="ECO:0000256" key="1">
    <source>
        <dbReference type="SAM" id="MobiDB-lite"/>
    </source>
</evidence>
<evidence type="ECO:0000313" key="3">
    <source>
        <dbReference type="Proteomes" id="UP000663868"/>
    </source>
</evidence>
<evidence type="ECO:0000313" key="2">
    <source>
        <dbReference type="EMBL" id="CAF3646188.1"/>
    </source>
</evidence>
<feature type="non-terminal residue" evidence="2">
    <location>
        <position position="1"/>
    </location>
</feature>
<dbReference type="Proteomes" id="UP000663868">
    <property type="component" value="Unassembled WGS sequence"/>
</dbReference>
<reference evidence="2" key="1">
    <citation type="submission" date="2021-02" db="EMBL/GenBank/DDBJ databases">
        <authorList>
            <person name="Nowell W R."/>
        </authorList>
    </citation>
    <scope>NUCLEOTIDE SEQUENCE</scope>
</reference>
<dbReference type="AlphaFoldDB" id="A0A818QSZ9"/>
<name>A0A818QSZ9_9BILA</name>